<name>A0A9P6H5Q1_9AGAM</name>
<accession>A0A9P6H5Q1</accession>
<reference evidence="2" key="2">
    <citation type="submission" date="2020-11" db="EMBL/GenBank/DDBJ databases">
        <authorList>
            <consortium name="DOE Joint Genome Institute"/>
            <person name="Kuo A."/>
            <person name="Miyauchi S."/>
            <person name="Kiss E."/>
            <person name="Drula E."/>
            <person name="Kohler A."/>
            <person name="Sanchez-Garcia M."/>
            <person name="Andreopoulos B."/>
            <person name="Barry K.W."/>
            <person name="Bonito G."/>
            <person name="Buee M."/>
            <person name="Carver A."/>
            <person name="Chen C."/>
            <person name="Cichocki N."/>
            <person name="Clum A."/>
            <person name="Culley D."/>
            <person name="Crous P.W."/>
            <person name="Fauchery L."/>
            <person name="Girlanda M."/>
            <person name="Hayes R."/>
            <person name="Keri Z."/>
            <person name="Labutti K."/>
            <person name="Lipzen A."/>
            <person name="Lombard V."/>
            <person name="Magnuson J."/>
            <person name="Maillard F."/>
            <person name="Morin E."/>
            <person name="Murat C."/>
            <person name="Nolan M."/>
            <person name="Ohm R."/>
            <person name="Pangilinan J."/>
            <person name="Pereira M."/>
            <person name="Perotto S."/>
            <person name="Peter M."/>
            <person name="Riley R."/>
            <person name="Sitrit Y."/>
            <person name="Stielow B."/>
            <person name="Szollosi G."/>
            <person name="Zifcakova L."/>
            <person name="Stursova M."/>
            <person name="Spatafora J.W."/>
            <person name="Tedersoo L."/>
            <person name="Vaario L.-M."/>
            <person name="Yamada A."/>
            <person name="Yan M."/>
            <person name="Wang P."/>
            <person name="Xu J."/>
            <person name="Bruns T."/>
            <person name="Baldrian P."/>
            <person name="Vilgalys R."/>
            <person name="Henrissat B."/>
            <person name="Grigoriev I.V."/>
            <person name="Hibbett D."/>
            <person name="Nagy L.G."/>
            <person name="Martin F.M."/>
        </authorList>
    </citation>
    <scope>NUCLEOTIDE SEQUENCE</scope>
    <source>
        <strain evidence="2">UH-Tt-Lm1</strain>
    </source>
</reference>
<feature type="region of interest" description="Disordered" evidence="1">
    <location>
        <begin position="239"/>
        <end position="320"/>
    </location>
</feature>
<gene>
    <name evidence="2" type="ORF">BJ322DRAFT_1113088</name>
</gene>
<keyword evidence="3" id="KW-1185">Reference proteome</keyword>
<dbReference type="Proteomes" id="UP000736335">
    <property type="component" value="Unassembled WGS sequence"/>
</dbReference>
<sequence length="320" mass="34738">MLNHFLARLQLASNGLTIVSDAMILGLTIVRTIRISADARKFGFQAPITNLLLRDGTVYFVALTTLSTTNIIAIKMGPRSPIFGTITLFIPQLRGILVSRFFLNLRHVFFEKDKNNPVSPSSIKIKIPMIPSEDLVGNLGAPLRSSSISGSRVGTSSSGSTRQPGFSVGADPLLHWNADADDEDLEDVEISSHRPMLFGLDIDPGAVGEGGGLPLWRKDFDGVRMEGEEVTSLMSRNGKPIIVRTPVRSTPSHPKVEGDTESLPPGKKPSKSTVEEDDALLVDSDEDLDSPLRYPPRASIASTANSDAREVTPRRTSYFS</sequence>
<feature type="compositionally biased region" description="Acidic residues" evidence="1">
    <location>
        <begin position="275"/>
        <end position="289"/>
    </location>
</feature>
<proteinExistence type="predicted"/>
<evidence type="ECO:0000313" key="3">
    <source>
        <dbReference type="Proteomes" id="UP000736335"/>
    </source>
</evidence>
<organism evidence="2 3">
    <name type="scientific">Thelephora terrestris</name>
    <dbReference type="NCBI Taxonomy" id="56493"/>
    <lineage>
        <taxon>Eukaryota</taxon>
        <taxon>Fungi</taxon>
        <taxon>Dikarya</taxon>
        <taxon>Basidiomycota</taxon>
        <taxon>Agaricomycotina</taxon>
        <taxon>Agaricomycetes</taxon>
        <taxon>Thelephorales</taxon>
        <taxon>Thelephoraceae</taxon>
        <taxon>Thelephora</taxon>
    </lineage>
</organism>
<dbReference type="EMBL" id="WIUZ02000018">
    <property type="protein sequence ID" value="KAF9779784.1"/>
    <property type="molecule type" value="Genomic_DNA"/>
</dbReference>
<evidence type="ECO:0000313" key="2">
    <source>
        <dbReference type="EMBL" id="KAF9779784.1"/>
    </source>
</evidence>
<dbReference type="OrthoDB" id="2804213at2759"/>
<dbReference type="AlphaFoldDB" id="A0A9P6H5Q1"/>
<evidence type="ECO:0000256" key="1">
    <source>
        <dbReference type="SAM" id="MobiDB-lite"/>
    </source>
</evidence>
<feature type="compositionally biased region" description="Low complexity" evidence="1">
    <location>
        <begin position="145"/>
        <end position="162"/>
    </location>
</feature>
<feature type="region of interest" description="Disordered" evidence="1">
    <location>
        <begin position="145"/>
        <end position="166"/>
    </location>
</feature>
<comment type="caution">
    <text evidence="2">The sequence shown here is derived from an EMBL/GenBank/DDBJ whole genome shotgun (WGS) entry which is preliminary data.</text>
</comment>
<protein>
    <submittedName>
        <fullName evidence="2">Uncharacterized protein</fullName>
    </submittedName>
</protein>
<reference evidence="2" key="1">
    <citation type="journal article" date="2020" name="Nat. Commun.">
        <title>Large-scale genome sequencing of mycorrhizal fungi provides insights into the early evolution of symbiotic traits.</title>
        <authorList>
            <person name="Miyauchi S."/>
            <person name="Kiss E."/>
            <person name="Kuo A."/>
            <person name="Drula E."/>
            <person name="Kohler A."/>
            <person name="Sanchez-Garcia M."/>
            <person name="Morin E."/>
            <person name="Andreopoulos B."/>
            <person name="Barry K.W."/>
            <person name="Bonito G."/>
            <person name="Buee M."/>
            <person name="Carver A."/>
            <person name="Chen C."/>
            <person name="Cichocki N."/>
            <person name="Clum A."/>
            <person name="Culley D."/>
            <person name="Crous P.W."/>
            <person name="Fauchery L."/>
            <person name="Girlanda M."/>
            <person name="Hayes R.D."/>
            <person name="Keri Z."/>
            <person name="LaButti K."/>
            <person name="Lipzen A."/>
            <person name="Lombard V."/>
            <person name="Magnuson J."/>
            <person name="Maillard F."/>
            <person name="Murat C."/>
            <person name="Nolan M."/>
            <person name="Ohm R.A."/>
            <person name="Pangilinan J."/>
            <person name="Pereira M.F."/>
            <person name="Perotto S."/>
            <person name="Peter M."/>
            <person name="Pfister S."/>
            <person name="Riley R."/>
            <person name="Sitrit Y."/>
            <person name="Stielow J.B."/>
            <person name="Szollosi G."/>
            <person name="Zifcakova L."/>
            <person name="Stursova M."/>
            <person name="Spatafora J.W."/>
            <person name="Tedersoo L."/>
            <person name="Vaario L.M."/>
            <person name="Yamada A."/>
            <person name="Yan M."/>
            <person name="Wang P."/>
            <person name="Xu J."/>
            <person name="Bruns T."/>
            <person name="Baldrian P."/>
            <person name="Vilgalys R."/>
            <person name="Dunand C."/>
            <person name="Henrissat B."/>
            <person name="Grigoriev I.V."/>
            <person name="Hibbett D."/>
            <person name="Nagy L.G."/>
            <person name="Martin F.M."/>
        </authorList>
    </citation>
    <scope>NUCLEOTIDE SEQUENCE</scope>
    <source>
        <strain evidence="2">UH-Tt-Lm1</strain>
    </source>
</reference>